<evidence type="ECO:0000313" key="8">
    <source>
        <dbReference type="EMBL" id="OCL28062.1"/>
    </source>
</evidence>
<dbReference type="InterPro" id="IPR015797">
    <property type="entry name" value="NUDIX_hydrolase-like_dom_sf"/>
</dbReference>
<proteinExistence type="predicted"/>
<evidence type="ECO:0000256" key="5">
    <source>
        <dbReference type="ARBA" id="ARBA00022842"/>
    </source>
</evidence>
<organism evidence="8 9">
    <name type="scientific">Orenia metallireducens</name>
    <dbReference type="NCBI Taxonomy" id="1413210"/>
    <lineage>
        <taxon>Bacteria</taxon>
        <taxon>Bacillati</taxon>
        <taxon>Bacillota</taxon>
        <taxon>Clostridia</taxon>
        <taxon>Halanaerobiales</taxon>
        <taxon>Halobacteroidaceae</taxon>
        <taxon>Orenia</taxon>
    </lineage>
</organism>
<dbReference type="PANTHER" id="PTHR12992:SF11">
    <property type="entry name" value="MITOCHONDRIAL COENZYME A DIPHOSPHATASE NUDT8"/>
    <property type="match status" value="1"/>
</dbReference>
<dbReference type="GO" id="GO:0010945">
    <property type="term" value="F:coenzyme A diphosphatase activity"/>
    <property type="evidence" value="ECO:0007669"/>
    <property type="project" value="InterPro"/>
</dbReference>
<dbReference type="AlphaFoldDB" id="A0A1C0ACG0"/>
<evidence type="ECO:0000256" key="4">
    <source>
        <dbReference type="ARBA" id="ARBA00022801"/>
    </source>
</evidence>
<dbReference type="OrthoDB" id="9802805at2"/>
<dbReference type="InterPro" id="IPR045121">
    <property type="entry name" value="CoAse"/>
</dbReference>
<accession>A0A1C0ACG0</accession>
<reference evidence="8 9" key="2">
    <citation type="submission" date="2016-08" db="EMBL/GenBank/DDBJ databases">
        <title>Orenia metallireducens sp. nov. strain Z6, a Novel Metal-reducing Firmicute from the Deep Subsurface.</title>
        <authorList>
            <person name="Maxim B.I."/>
            <person name="Kenneth K."/>
            <person name="Flynn T.M."/>
            <person name="Oloughlin E.J."/>
            <person name="Locke R.A."/>
            <person name="Weber J.R."/>
            <person name="Egan S.M."/>
            <person name="Mackie R.I."/>
            <person name="Cann I.K."/>
        </authorList>
    </citation>
    <scope>NUCLEOTIDE SEQUENCE [LARGE SCALE GENOMIC DNA]</scope>
    <source>
        <strain evidence="8 9">Z6</strain>
    </source>
</reference>
<evidence type="ECO:0000259" key="7">
    <source>
        <dbReference type="PROSITE" id="PS51462"/>
    </source>
</evidence>
<dbReference type="PROSITE" id="PS51462">
    <property type="entry name" value="NUDIX"/>
    <property type="match status" value="1"/>
</dbReference>
<keyword evidence="3" id="KW-0479">Metal-binding</keyword>
<evidence type="ECO:0000256" key="1">
    <source>
        <dbReference type="ARBA" id="ARBA00001936"/>
    </source>
</evidence>
<protein>
    <submittedName>
        <fullName evidence="8">Coenzyme A pyrophosphatase</fullName>
    </submittedName>
</protein>
<dbReference type="RefSeq" id="WP_068715133.1">
    <property type="nucleotide sequence ID" value="NZ_LWDV01000006.1"/>
</dbReference>
<dbReference type="CDD" id="cd03426">
    <property type="entry name" value="NUDIX_CoAse_Nudt7"/>
    <property type="match status" value="1"/>
</dbReference>
<dbReference type="PANTHER" id="PTHR12992">
    <property type="entry name" value="NUDIX HYDROLASE"/>
    <property type="match status" value="1"/>
</dbReference>
<comment type="cofactor">
    <cofactor evidence="2">
        <name>Mg(2+)</name>
        <dbReference type="ChEBI" id="CHEBI:18420"/>
    </cofactor>
</comment>
<dbReference type="InterPro" id="IPR000086">
    <property type="entry name" value="NUDIX_hydrolase_dom"/>
</dbReference>
<feature type="domain" description="Nudix hydrolase" evidence="7">
    <location>
        <begin position="25"/>
        <end position="165"/>
    </location>
</feature>
<dbReference type="SUPFAM" id="SSF55811">
    <property type="entry name" value="Nudix"/>
    <property type="match status" value="1"/>
</dbReference>
<keyword evidence="4" id="KW-0378">Hydrolase</keyword>
<evidence type="ECO:0000256" key="6">
    <source>
        <dbReference type="ARBA" id="ARBA00023211"/>
    </source>
</evidence>
<dbReference type="Proteomes" id="UP000093514">
    <property type="component" value="Unassembled WGS sequence"/>
</dbReference>
<comment type="cofactor">
    <cofactor evidence="1">
        <name>Mn(2+)</name>
        <dbReference type="ChEBI" id="CHEBI:29035"/>
    </cofactor>
</comment>
<evidence type="ECO:0000256" key="2">
    <source>
        <dbReference type="ARBA" id="ARBA00001946"/>
    </source>
</evidence>
<sequence>MHDEFLNNLKDKLPKIPGIHRKDKYFNSAVLMLLYFIDGEYHLLFERRAANISQGGEVCLPGGKHDPSIDASYEDTAIRETMEELGITKENIKIIGRLDTLVAAMGVTIDTFVGVLEVDNLEDLEINSKEVAEVITLPLSYFKENPPQEYQVRLEIHPSYINQKGEEVITFPAKELGLPERYTKPWGGRAYKIYLYQTKQGAIWGITAELIYDFVEQFC</sequence>
<gene>
    <name evidence="8" type="ORF">U472_02365</name>
</gene>
<name>A0A1C0ACG0_9FIRM</name>
<reference evidence="9" key="1">
    <citation type="submission" date="2016-07" db="EMBL/GenBank/DDBJ databases">
        <authorList>
            <person name="Florea S."/>
            <person name="Webb J.S."/>
            <person name="Jaromczyk J."/>
            <person name="Schardl C.L."/>
        </authorList>
    </citation>
    <scope>NUCLEOTIDE SEQUENCE [LARGE SCALE GENOMIC DNA]</scope>
    <source>
        <strain evidence="9">Z6</strain>
    </source>
</reference>
<keyword evidence="9" id="KW-1185">Reference proteome</keyword>
<keyword evidence="6" id="KW-0464">Manganese</keyword>
<dbReference type="Pfam" id="PF00293">
    <property type="entry name" value="NUDIX"/>
    <property type="match status" value="1"/>
</dbReference>
<comment type="caution">
    <text evidence="8">The sequence shown here is derived from an EMBL/GenBank/DDBJ whole genome shotgun (WGS) entry which is preliminary data.</text>
</comment>
<dbReference type="EMBL" id="LWDV01000006">
    <property type="protein sequence ID" value="OCL28062.1"/>
    <property type="molecule type" value="Genomic_DNA"/>
</dbReference>
<keyword evidence="5" id="KW-0460">Magnesium</keyword>
<dbReference type="GO" id="GO:0046872">
    <property type="term" value="F:metal ion binding"/>
    <property type="evidence" value="ECO:0007669"/>
    <property type="project" value="UniProtKB-KW"/>
</dbReference>
<evidence type="ECO:0000256" key="3">
    <source>
        <dbReference type="ARBA" id="ARBA00022723"/>
    </source>
</evidence>
<evidence type="ECO:0000313" key="9">
    <source>
        <dbReference type="Proteomes" id="UP000093514"/>
    </source>
</evidence>
<dbReference type="Gene3D" id="3.90.79.10">
    <property type="entry name" value="Nucleoside Triphosphate Pyrophosphohydrolase"/>
    <property type="match status" value="1"/>
</dbReference>